<dbReference type="EMBL" id="JBHRWI010000015">
    <property type="protein sequence ID" value="MFC3510670.1"/>
    <property type="molecule type" value="Genomic_DNA"/>
</dbReference>
<evidence type="ECO:0000313" key="1">
    <source>
        <dbReference type="EMBL" id="MFC3510670.1"/>
    </source>
</evidence>
<gene>
    <name evidence="1" type="ORF">ACFORO_10890</name>
</gene>
<keyword evidence="2" id="KW-1185">Reference proteome</keyword>
<dbReference type="CDD" id="cd00090">
    <property type="entry name" value="HTH_ARSR"/>
    <property type="match status" value="1"/>
</dbReference>
<dbReference type="PANTHER" id="PTHR43132:SF8">
    <property type="entry name" value="HTH-TYPE TRANSCRIPTIONAL REGULATOR KMTR"/>
    <property type="match status" value="1"/>
</dbReference>
<dbReference type="RefSeq" id="WP_377868603.1">
    <property type="nucleotide sequence ID" value="NZ_JBHMAY010000007.1"/>
</dbReference>
<evidence type="ECO:0008006" key="3">
    <source>
        <dbReference type="Google" id="ProtNLM"/>
    </source>
</evidence>
<name>A0ABV7QF84_9PSEU</name>
<dbReference type="Proteomes" id="UP001595764">
    <property type="component" value="Unassembled WGS sequence"/>
</dbReference>
<dbReference type="InterPro" id="IPR036388">
    <property type="entry name" value="WH-like_DNA-bd_sf"/>
</dbReference>
<proteinExistence type="predicted"/>
<sequence>MIRLHLTLESFQSVRFLEGPLPVVELLGALCRLRRDARPAGHFPVRLRPPRPIRPLFDLFSARGEVPDFLVSRRAEIGSALDDLAALPADRVRADLAATFRLKRPAGWLHDLASGSDDARTALVKAVEEGYRGLVEPQWAEIVATAQADLAQRGHIMLRQGVARAIGSVSAGIGQLGNVVEIGSPADRDLPAPHGLDFVPSCLAPETVVIPGGPGEPVTVVYPIPGVSARSGPGRSSGDGLSALVGARRAAILRAAVVPRGTTELAVQAGVSLSSASEHASALRNAGLIMTVRAGRKVLHTATELGASLVRASDARLCDAR</sequence>
<organism evidence="1 2">
    <name type="scientific">Amycolatopsis halotolerans</name>
    <dbReference type="NCBI Taxonomy" id="330083"/>
    <lineage>
        <taxon>Bacteria</taxon>
        <taxon>Bacillati</taxon>
        <taxon>Actinomycetota</taxon>
        <taxon>Actinomycetes</taxon>
        <taxon>Pseudonocardiales</taxon>
        <taxon>Pseudonocardiaceae</taxon>
        <taxon>Amycolatopsis</taxon>
    </lineage>
</organism>
<protein>
    <recommendedName>
        <fullName evidence="3">ArsR family transcriptional regulator</fullName>
    </recommendedName>
</protein>
<dbReference type="InterPro" id="IPR011991">
    <property type="entry name" value="ArsR-like_HTH"/>
</dbReference>
<dbReference type="Gene3D" id="1.10.10.10">
    <property type="entry name" value="Winged helix-like DNA-binding domain superfamily/Winged helix DNA-binding domain"/>
    <property type="match status" value="1"/>
</dbReference>
<comment type="caution">
    <text evidence="1">The sequence shown here is derived from an EMBL/GenBank/DDBJ whole genome shotgun (WGS) entry which is preliminary data.</text>
</comment>
<reference evidence="2" key="1">
    <citation type="journal article" date="2019" name="Int. J. Syst. Evol. Microbiol.">
        <title>The Global Catalogue of Microorganisms (GCM) 10K type strain sequencing project: providing services to taxonomists for standard genome sequencing and annotation.</title>
        <authorList>
            <consortium name="The Broad Institute Genomics Platform"/>
            <consortium name="The Broad Institute Genome Sequencing Center for Infectious Disease"/>
            <person name="Wu L."/>
            <person name="Ma J."/>
        </authorList>
    </citation>
    <scope>NUCLEOTIDE SEQUENCE [LARGE SCALE GENOMIC DNA]</scope>
    <source>
        <strain evidence="2">CGMCC 4.7682</strain>
    </source>
</reference>
<dbReference type="PANTHER" id="PTHR43132">
    <property type="entry name" value="ARSENICAL RESISTANCE OPERON REPRESSOR ARSR-RELATED"/>
    <property type="match status" value="1"/>
</dbReference>
<dbReference type="InterPro" id="IPR051011">
    <property type="entry name" value="Metal_resp_trans_reg"/>
</dbReference>
<dbReference type="SUPFAM" id="SSF46785">
    <property type="entry name" value="Winged helix' DNA-binding domain"/>
    <property type="match status" value="1"/>
</dbReference>
<dbReference type="InterPro" id="IPR036390">
    <property type="entry name" value="WH_DNA-bd_sf"/>
</dbReference>
<evidence type="ECO:0000313" key="2">
    <source>
        <dbReference type="Proteomes" id="UP001595764"/>
    </source>
</evidence>
<accession>A0ABV7QF84</accession>